<dbReference type="InterPro" id="IPR012336">
    <property type="entry name" value="Thioredoxin-like_fold"/>
</dbReference>
<keyword evidence="5" id="KW-1185">Reference proteome</keyword>
<feature type="domain" description="Thioredoxin-like fold" evidence="3">
    <location>
        <begin position="111"/>
        <end position="270"/>
    </location>
</feature>
<sequence>MTESRPAGARQSKTARRDEAREKARQLRAGHKKKERRNRWLLQGGIAVVLVAIVAIVALVITNSVRPERSGPRNMASDGILIGEGLAAVQTPGVAPDATPVPSAPNEPGVVAITIWVDYLCPVCGEFEQENGELIRTLVDSGAATVEYHPIAILTTLSAGTQYSLRAANAAACVSNFNPDAFFDFNTAMFTDQPAEGTEGLTDDELLEVARDAGATSTSLERCIDDGRFFEWVKAATTRAGNGPLPVEGTEVENVRGTPTILVNGELYTPSYPFDSTEFSQFVLSAAGDDFAASPSPSPTP</sequence>
<evidence type="ECO:0000313" key="5">
    <source>
        <dbReference type="Proteomes" id="UP000585905"/>
    </source>
</evidence>
<proteinExistence type="predicted"/>
<reference evidence="4 5" key="1">
    <citation type="submission" date="2020-07" db="EMBL/GenBank/DDBJ databases">
        <title>Sequencing the genomes of 1000 actinobacteria strains.</title>
        <authorList>
            <person name="Klenk H.-P."/>
        </authorList>
    </citation>
    <scope>NUCLEOTIDE SEQUENCE [LARGE SCALE GENOMIC DNA]</scope>
    <source>
        <strain evidence="4 5">DSM 19663</strain>
    </source>
</reference>
<gene>
    <name evidence="4" type="ORF">FHX53_001875</name>
</gene>
<dbReference type="Proteomes" id="UP000585905">
    <property type="component" value="Unassembled WGS sequence"/>
</dbReference>
<organism evidence="4 5">
    <name type="scientific">Microcella alkalica</name>
    <dbReference type="NCBI Taxonomy" id="355930"/>
    <lineage>
        <taxon>Bacteria</taxon>
        <taxon>Bacillati</taxon>
        <taxon>Actinomycetota</taxon>
        <taxon>Actinomycetes</taxon>
        <taxon>Micrococcales</taxon>
        <taxon>Microbacteriaceae</taxon>
        <taxon>Microcella</taxon>
    </lineage>
</organism>
<dbReference type="EMBL" id="JACGWX010000004">
    <property type="protein sequence ID" value="MBA8848276.1"/>
    <property type="molecule type" value="Genomic_DNA"/>
</dbReference>
<dbReference type="RefSeq" id="WP_182491072.1">
    <property type="nucleotide sequence ID" value="NZ_JACGWX010000004.1"/>
</dbReference>
<dbReference type="Gene3D" id="3.40.30.10">
    <property type="entry name" value="Glutaredoxin"/>
    <property type="match status" value="1"/>
</dbReference>
<dbReference type="CDD" id="cd02972">
    <property type="entry name" value="DsbA_family"/>
    <property type="match status" value="1"/>
</dbReference>
<feature type="compositionally biased region" description="Basic and acidic residues" evidence="1">
    <location>
        <begin position="15"/>
        <end position="25"/>
    </location>
</feature>
<protein>
    <submittedName>
        <fullName evidence="4">Protein-disulfide isomerase</fullName>
    </submittedName>
</protein>
<dbReference type="SUPFAM" id="SSF52833">
    <property type="entry name" value="Thioredoxin-like"/>
    <property type="match status" value="1"/>
</dbReference>
<keyword evidence="4" id="KW-0413">Isomerase</keyword>
<dbReference type="AlphaFoldDB" id="A0A839EAL3"/>
<accession>A0A839EAL3</accession>
<evidence type="ECO:0000259" key="3">
    <source>
        <dbReference type="Pfam" id="PF13462"/>
    </source>
</evidence>
<feature type="transmembrane region" description="Helical" evidence="2">
    <location>
        <begin position="40"/>
        <end position="61"/>
    </location>
</feature>
<dbReference type="InterPro" id="IPR036249">
    <property type="entry name" value="Thioredoxin-like_sf"/>
</dbReference>
<comment type="caution">
    <text evidence="4">The sequence shown here is derived from an EMBL/GenBank/DDBJ whole genome shotgun (WGS) entry which is preliminary data.</text>
</comment>
<dbReference type="GO" id="GO:0016853">
    <property type="term" value="F:isomerase activity"/>
    <property type="evidence" value="ECO:0007669"/>
    <property type="project" value="UniProtKB-KW"/>
</dbReference>
<keyword evidence="2" id="KW-0472">Membrane</keyword>
<keyword evidence="2" id="KW-1133">Transmembrane helix</keyword>
<evidence type="ECO:0000256" key="2">
    <source>
        <dbReference type="SAM" id="Phobius"/>
    </source>
</evidence>
<dbReference type="Pfam" id="PF13462">
    <property type="entry name" value="Thioredoxin_4"/>
    <property type="match status" value="1"/>
</dbReference>
<evidence type="ECO:0000256" key="1">
    <source>
        <dbReference type="SAM" id="MobiDB-lite"/>
    </source>
</evidence>
<feature type="region of interest" description="Disordered" evidence="1">
    <location>
        <begin position="1"/>
        <end position="32"/>
    </location>
</feature>
<evidence type="ECO:0000313" key="4">
    <source>
        <dbReference type="EMBL" id="MBA8848276.1"/>
    </source>
</evidence>
<keyword evidence="2" id="KW-0812">Transmembrane</keyword>
<name>A0A839EAL3_9MICO</name>